<protein>
    <submittedName>
        <fullName evidence="2">DUF2127 domain-containing protein</fullName>
    </submittedName>
</protein>
<organism evidence="2 3">
    <name type="scientific">Baekduia soli</name>
    <dbReference type="NCBI Taxonomy" id="496014"/>
    <lineage>
        <taxon>Bacteria</taxon>
        <taxon>Bacillati</taxon>
        <taxon>Actinomycetota</taxon>
        <taxon>Thermoleophilia</taxon>
        <taxon>Solirubrobacterales</taxon>
        <taxon>Baekduiaceae</taxon>
        <taxon>Baekduia</taxon>
    </lineage>
</organism>
<feature type="transmembrane region" description="Helical" evidence="1">
    <location>
        <begin position="189"/>
        <end position="212"/>
    </location>
</feature>
<dbReference type="Proteomes" id="UP000321805">
    <property type="component" value="Chromosome"/>
</dbReference>
<dbReference type="Pfam" id="PF09900">
    <property type="entry name" value="DUF2127"/>
    <property type="match status" value="1"/>
</dbReference>
<evidence type="ECO:0000256" key="1">
    <source>
        <dbReference type="SAM" id="Phobius"/>
    </source>
</evidence>
<dbReference type="OrthoDB" id="572497at2"/>
<dbReference type="InterPro" id="IPR021125">
    <property type="entry name" value="DUF2127"/>
</dbReference>
<proteinExistence type="predicted"/>
<keyword evidence="1" id="KW-0472">Membrane</keyword>
<feature type="transmembrane region" description="Helical" evidence="1">
    <location>
        <begin position="242"/>
        <end position="260"/>
    </location>
</feature>
<dbReference type="AlphaFoldDB" id="A0A5B8U4H1"/>
<accession>A0A5B8U4H1</accession>
<keyword evidence="3" id="KW-1185">Reference proteome</keyword>
<dbReference type="EMBL" id="CP042430">
    <property type="protein sequence ID" value="QEC47867.1"/>
    <property type="molecule type" value="Genomic_DNA"/>
</dbReference>
<sequence>MTGAADRPGRVAGVSAHRHHVVPGVREHPSRFVPRFHWELLVCGLGGHELVGTDARRLRPSDAVVARDVDGVRWHRCLRCDSWLPLAPPEQPARDHPPEREEIELPLRGRPLRDRVVLRLIALNRALHFLGLGLLGMAILLFSANRADLRDVVLRVVTDVSGESSSASAAQHGLRHRVDQLFSLRSSRLHLFAAIALVYASVEGLEAVGLWWGRRWAEYLTLVVTASLLPLEVYELSQHVTAFKIVAFVVNVAVVAYLLYAKRLFGIRGGAAADEALRERDVGWPALEAATPAAGP</sequence>
<keyword evidence="1" id="KW-1133">Transmembrane helix</keyword>
<feature type="transmembrane region" description="Helical" evidence="1">
    <location>
        <begin position="116"/>
        <end position="142"/>
    </location>
</feature>
<reference evidence="2 3" key="1">
    <citation type="journal article" date="2018" name="J. Microbiol.">
        <title>Baekduia soli gen. nov., sp. nov., a novel bacterium isolated from the soil of Baekdu Mountain and proposal of a novel family name, Baekduiaceae fam. nov.</title>
        <authorList>
            <person name="An D.S."/>
            <person name="Siddiqi M.Z."/>
            <person name="Kim K.H."/>
            <person name="Yu H.S."/>
            <person name="Im W.T."/>
        </authorList>
    </citation>
    <scope>NUCLEOTIDE SEQUENCE [LARGE SCALE GENOMIC DNA]</scope>
    <source>
        <strain evidence="2 3">BR7-21</strain>
    </source>
</reference>
<keyword evidence="1" id="KW-0812">Transmembrane</keyword>
<gene>
    <name evidence="2" type="ORF">FSW04_09990</name>
</gene>
<evidence type="ECO:0000313" key="3">
    <source>
        <dbReference type="Proteomes" id="UP000321805"/>
    </source>
</evidence>
<dbReference type="KEGG" id="bsol:FSW04_09990"/>
<name>A0A5B8U4H1_9ACTN</name>
<evidence type="ECO:0000313" key="2">
    <source>
        <dbReference type="EMBL" id="QEC47867.1"/>
    </source>
</evidence>